<evidence type="ECO:0000313" key="2">
    <source>
        <dbReference type="WBParaSite" id="sdigi.contig1211.g10273.t1"/>
    </source>
</evidence>
<proteinExistence type="predicted"/>
<sequence>MLKTLCGDGMFCADSIARIGFRPETIFQHRMPGQDNMQFMHSADEQLRNLTSSEC</sequence>
<protein>
    <submittedName>
        <fullName evidence="2">Uncharacterized protein</fullName>
    </submittedName>
</protein>
<accession>A0A915PEM8</accession>
<dbReference type="WBParaSite" id="sdigi.contig1211.g10273.t1">
    <property type="protein sequence ID" value="sdigi.contig1211.g10273.t1"/>
    <property type="gene ID" value="sdigi.contig1211.g10273"/>
</dbReference>
<keyword evidence="1" id="KW-1185">Reference proteome</keyword>
<organism evidence="1 2">
    <name type="scientific">Setaria digitata</name>
    <dbReference type="NCBI Taxonomy" id="48799"/>
    <lineage>
        <taxon>Eukaryota</taxon>
        <taxon>Metazoa</taxon>
        <taxon>Ecdysozoa</taxon>
        <taxon>Nematoda</taxon>
        <taxon>Chromadorea</taxon>
        <taxon>Rhabditida</taxon>
        <taxon>Spirurina</taxon>
        <taxon>Spiruromorpha</taxon>
        <taxon>Filarioidea</taxon>
        <taxon>Setariidae</taxon>
        <taxon>Setaria</taxon>
    </lineage>
</organism>
<reference evidence="2" key="1">
    <citation type="submission" date="2022-11" db="UniProtKB">
        <authorList>
            <consortium name="WormBaseParasite"/>
        </authorList>
    </citation>
    <scope>IDENTIFICATION</scope>
</reference>
<name>A0A915PEM8_9BILA</name>
<dbReference type="Proteomes" id="UP000887581">
    <property type="component" value="Unplaced"/>
</dbReference>
<evidence type="ECO:0000313" key="1">
    <source>
        <dbReference type="Proteomes" id="UP000887581"/>
    </source>
</evidence>
<dbReference type="AlphaFoldDB" id="A0A915PEM8"/>